<dbReference type="OrthoDB" id="70405at2"/>
<dbReference type="EMBL" id="PYSV01000008">
    <property type="protein sequence ID" value="PTA67940.1"/>
    <property type="molecule type" value="Genomic_DNA"/>
</dbReference>
<evidence type="ECO:0008006" key="4">
    <source>
        <dbReference type="Google" id="ProtNLM"/>
    </source>
</evidence>
<accession>A0A2T3W7Q3</accession>
<keyword evidence="1" id="KW-0732">Signal</keyword>
<organism evidence="2 3">
    <name type="scientific">Deinococcus arcticus</name>
    <dbReference type="NCBI Taxonomy" id="2136176"/>
    <lineage>
        <taxon>Bacteria</taxon>
        <taxon>Thermotogati</taxon>
        <taxon>Deinococcota</taxon>
        <taxon>Deinococci</taxon>
        <taxon>Deinococcales</taxon>
        <taxon>Deinococcaceae</taxon>
        <taxon>Deinococcus</taxon>
    </lineage>
</organism>
<feature type="chain" id="PRO_5015743752" description="Superoxide dismutase" evidence="1">
    <location>
        <begin position="23"/>
        <end position="156"/>
    </location>
</feature>
<proteinExistence type="predicted"/>
<keyword evidence="3" id="KW-1185">Reference proteome</keyword>
<dbReference type="AlphaFoldDB" id="A0A2T3W7Q3"/>
<sequence length="156" mass="15657">MKKQLLLALVGSVALASCNMNRAPDVSGTTRKATFTAQLNTTTGSGYTAAAGTVDYVDLTGGDRRTVLTMTGLKPGVSYVAHYHARGAAAPAGTGDCASSGPIVGTPSTIGMAMPASPNGTLTLKGLQDTSTLSTAAYINVHEANALAVVPLCADI</sequence>
<protein>
    <recommendedName>
        <fullName evidence="4">Superoxide dismutase</fullName>
    </recommendedName>
</protein>
<dbReference type="Proteomes" id="UP000240317">
    <property type="component" value="Unassembled WGS sequence"/>
</dbReference>
<reference evidence="2 3" key="1">
    <citation type="submission" date="2018-03" db="EMBL/GenBank/DDBJ databases">
        <title>Draft genome of Deinococcus sp. OD32.</title>
        <authorList>
            <person name="Wang X.-P."/>
            <person name="Du Z.-J."/>
        </authorList>
    </citation>
    <scope>NUCLEOTIDE SEQUENCE [LARGE SCALE GENOMIC DNA]</scope>
    <source>
        <strain evidence="2 3">OD32</strain>
    </source>
</reference>
<gene>
    <name evidence="2" type="ORF">C8263_09430</name>
</gene>
<name>A0A2T3W7Q3_9DEIO</name>
<evidence type="ECO:0000313" key="2">
    <source>
        <dbReference type="EMBL" id="PTA67940.1"/>
    </source>
</evidence>
<comment type="caution">
    <text evidence="2">The sequence shown here is derived from an EMBL/GenBank/DDBJ whole genome shotgun (WGS) entry which is preliminary data.</text>
</comment>
<evidence type="ECO:0000256" key="1">
    <source>
        <dbReference type="SAM" id="SignalP"/>
    </source>
</evidence>
<evidence type="ECO:0000313" key="3">
    <source>
        <dbReference type="Proteomes" id="UP000240317"/>
    </source>
</evidence>
<dbReference type="RefSeq" id="WP_107137878.1">
    <property type="nucleotide sequence ID" value="NZ_PYSV01000008.1"/>
</dbReference>
<feature type="signal peptide" evidence="1">
    <location>
        <begin position="1"/>
        <end position="22"/>
    </location>
</feature>
<dbReference type="PROSITE" id="PS51257">
    <property type="entry name" value="PROKAR_LIPOPROTEIN"/>
    <property type="match status" value="1"/>
</dbReference>